<feature type="domain" description="ABC transporter" evidence="9">
    <location>
        <begin position="1136"/>
        <end position="1367"/>
    </location>
</feature>
<feature type="non-terminal residue" evidence="11">
    <location>
        <position position="1370"/>
    </location>
</feature>
<comment type="subcellular location">
    <subcellularLocation>
        <location evidence="1">Membrane</location>
        <topology evidence="1">Multi-pass membrane protein</topology>
    </subcellularLocation>
</comment>
<reference evidence="11 12" key="1">
    <citation type="submission" date="2019-08" db="EMBL/GenBank/DDBJ databases">
        <title>Whole genome of Aphis craccivora.</title>
        <authorList>
            <person name="Voronova N.V."/>
            <person name="Shulinski R.S."/>
            <person name="Bandarenka Y.V."/>
            <person name="Zhorov D.G."/>
            <person name="Warner D."/>
        </authorList>
    </citation>
    <scope>NUCLEOTIDE SEQUENCE [LARGE SCALE GENOMIC DNA]</scope>
    <source>
        <strain evidence="11">180601</strain>
        <tissue evidence="11">Whole Body</tissue>
    </source>
</reference>
<keyword evidence="7 8" id="KW-0472">Membrane</keyword>
<evidence type="ECO:0000313" key="11">
    <source>
        <dbReference type="EMBL" id="KAF0749577.1"/>
    </source>
</evidence>
<proteinExistence type="predicted"/>
<dbReference type="FunFam" id="3.40.50.300:FF:000482">
    <property type="entry name" value="Multidrug resistance-associated protein member 4"/>
    <property type="match status" value="1"/>
</dbReference>
<evidence type="ECO:0000256" key="3">
    <source>
        <dbReference type="ARBA" id="ARBA00022692"/>
    </source>
</evidence>
<evidence type="ECO:0000256" key="6">
    <source>
        <dbReference type="ARBA" id="ARBA00022989"/>
    </source>
</evidence>
<dbReference type="CDD" id="cd03250">
    <property type="entry name" value="ABCC_MRP_domain1"/>
    <property type="match status" value="1"/>
</dbReference>
<dbReference type="SUPFAM" id="SSF52540">
    <property type="entry name" value="P-loop containing nucleoside triphosphate hydrolases"/>
    <property type="match status" value="2"/>
</dbReference>
<accession>A0A6G0Y5T4</accession>
<dbReference type="GO" id="GO:0016020">
    <property type="term" value="C:membrane"/>
    <property type="evidence" value="ECO:0007669"/>
    <property type="project" value="UniProtKB-SubCell"/>
</dbReference>
<dbReference type="InterPro" id="IPR011527">
    <property type="entry name" value="ABC1_TM_dom"/>
</dbReference>
<feature type="domain" description="ABC transmembrane type-1" evidence="10">
    <location>
        <begin position="121"/>
        <end position="350"/>
    </location>
</feature>
<feature type="transmembrane region" description="Helical" evidence="8">
    <location>
        <begin position="856"/>
        <end position="878"/>
    </location>
</feature>
<keyword evidence="4" id="KW-0547">Nucleotide-binding</keyword>
<dbReference type="CDD" id="cd03244">
    <property type="entry name" value="ABCC_MRP_domain2"/>
    <property type="match status" value="1"/>
</dbReference>
<dbReference type="InterPro" id="IPR003439">
    <property type="entry name" value="ABC_transporter-like_ATP-bd"/>
</dbReference>
<evidence type="ECO:0000256" key="5">
    <source>
        <dbReference type="ARBA" id="ARBA00022840"/>
    </source>
</evidence>
<dbReference type="SUPFAM" id="SSF90123">
    <property type="entry name" value="ABC transporter transmembrane region"/>
    <property type="match status" value="2"/>
</dbReference>
<dbReference type="InterPro" id="IPR003593">
    <property type="entry name" value="AAA+_ATPase"/>
</dbReference>
<dbReference type="Gene3D" id="1.20.1560.10">
    <property type="entry name" value="ABC transporter type 1, transmembrane domain"/>
    <property type="match status" value="2"/>
</dbReference>
<feature type="transmembrane region" description="Helical" evidence="8">
    <location>
        <begin position="353"/>
        <end position="371"/>
    </location>
</feature>
<dbReference type="Proteomes" id="UP000478052">
    <property type="component" value="Unassembled WGS sequence"/>
</dbReference>
<dbReference type="InterPro" id="IPR036640">
    <property type="entry name" value="ABC1_TM_sf"/>
</dbReference>
<feature type="transmembrane region" description="Helical" evidence="8">
    <location>
        <begin position="263"/>
        <end position="281"/>
    </location>
</feature>
<feature type="transmembrane region" description="Helical" evidence="8">
    <location>
        <begin position="378"/>
        <end position="401"/>
    </location>
</feature>
<dbReference type="InterPro" id="IPR044726">
    <property type="entry name" value="ABCC_6TM_D2"/>
</dbReference>
<organism evidence="11 12">
    <name type="scientific">Aphis craccivora</name>
    <name type="common">Cowpea aphid</name>
    <dbReference type="NCBI Taxonomy" id="307492"/>
    <lineage>
        <taxon>Eukaryota</taxon>
        <taxon>Metazoa</taxon>
        <taxon>Ecdysozoa</taxon>
        <taxon>Arthropoda</taxon>
        <taxon>Hexapoda</taxon>
        <taxon>Insecta</taxon>
        <taxon>Pterygota</taxon>
        <taxon>Neoptera</taxon>
        <taxon>Paraneoptera</taxon>
        <taxon>Hemiptera</taxon>
        <taxon>Sternorrhyncha</taxon>
        <taxon>Aphidomorpha</taxon>
        <taxon>Aphidoidea</taxon>
        <taxon>Aphididae</taxon>
        <taxon>Aphidini</taxon>
        <taxon>Aphis</taxon>
        <taxon>Aphis</taxon>
    </lineage>
</organism>
<evidence type="ECO:0000256" key="2">
    <source>
        <dbReference type="ARBA" id="ARBA00022448"/>
    </source>
</evidence>
<dbReference type="SMART" id="SM00382">
    <property type="entry name" value="AAA"/>
    <property type="match status" value="2"/>
</dbReference>
<comment type="caution">
    <text evidence="11">The sequence shown here is derived from an EMBL/GenBank/DDBJ whole genome shotgun (WGS) entry which is preliminary data.</text>
</comment>
<evidence type="ECO:0000256" key="8">
    <source>
        <dbReference type="SAM" id="Phobius"/>
    </source>
</evidence>
<gene>
    <name evidence="11" type="ORF">FWK35_00016790</name>
</gene>
<dbReference type="FunFam" id="1.20.1560.10:FF:000026">
    <property type="entry name" value="Multidrug resistance-associated protein lethal(2)03659"/>
    <property type="match status" value="1"/>
</dbReference>
<dbReference type="PANTHER" id="PTHR24223:SF448">
    <property type="entry name" value="FI20146P1-RELATED"/>
    <property type="match status" value="1"/>
</dbReference>
<dbReference type="FunFam" id="3.40.50.300:FF:000163">
    <property type="entry name" value="Multidrug resistance-associated protein member 4"/>
    <property type="match status" value="1"/>
</dbReference>
<feature type="transmembrane region" description="Helical" evidence="8">
    <location>
        <begin position="160"/>
        <end position="182"/>
    </location>
</feature>
<dbReference type="Pfam" id="PF00005">
    <property type="entry name" value="ABC_tran"/>
    <property type="match status" value="2"/>
</dbReference>
<evidence type="ECO:0000259" key="10">
    <source>
        <dbReference type="PROSITE" id="PS50929"/>
    </source>
</evidence>
<evidence type="ECO:0000313" key="12">
    <source>
        <dbReference type="Proteomes" id="UP000478052"/>
    </source>
</evidence>
<dbReference type="CDD" id="cd18580">
    <property type="entry name" value="ABC_6TM_ABCC_D2"/>
    <property type="match status" value="1"/>
</dbReference>
<keyword evidence="5" id="KW-0067">ATP-binding</keyword>
<evidence type="ECO:0000259" key="9">
    <source>
        <dbReference type="PROSITE" id="PS50893"/>
    </source>
</evidence>
<feature type="transmembrane region" description="Helical" evidence="8">
    <location>
        <begin position="937"/>
        <end position="967"/>
    </location>
</feature>
<keyword evidence="2" id="KW-0813">Transport</keyword>
<dbReference type="PROSITE" id="PS50893">
    <property type="entry name" value="ABC_TRANSPORTER_2"/>
    <property type="match status" value="2"/>
</dbReference>
<keyword evidence="3 8" id="KW-0812">Transmembrane</keyword>
<dbReference type="EMBL" id="VUJU01006047">
    <property type="protein sequence ID" value="KAF0749577.1"/>
    <property type="molecule type" value="Genomic_DNA"/>
</dbReference>
<feature type="transmembrane region" description="Helical" evidence="8">
    <location>
        <begin position="239"/>
        <end position="257"/>
    </location>
</feature>
<dbReference type="PROSITE" id="PS50929">
    <property type="entry name" value="ABC_TM1F"/>
    <property type="match status" value="2"/>
</dbReference>
<protein>
    <submittedName>
        <fullName evidence="11">Putative multidrug resistance-associated protein lethal(2)03659</fullName>
    </submittedName>
</protein>
<dbReference type="PROSITE" id="PS00211">
    <property type="entry name" value="ABC_TRANSPORTER_1"/>
    <property type="match status" value="2"/>
</dbReference>
<dbReference type="GO" id="GO:0016887">
    <property type="term" value="F:ATP hydrolysis activity"/>
    <property type="evidence" value="ECO:0007669"/>
    <property type="project" value="InterPro"/>
</dbReference>
<feature type="transmembrane region" description="Helical" evidence="8">
    <location>
        <begin position="119"/>
        <end position="140"/>
    </location>
</feature>
<dbReference type="InterPro" id="IPR027417">
    <property type="entry name" value="P-loop_NTPase"/>
</dbReference>
<sequence>MYSKTIKEPPQYVFTYIFIFIYYSREISKADKVVRPSNPRCNANILEIITYSWMSNLLKIGRRRDLNEIDLYTTLDEHTSSPLGDKLEKIWKSELANAYLVNRKPALWRALIRMFGTKFMFLGFVICINEIILTISQPILIGKLLEYFNPDNSENSDIRHAYICAFGLLISLLITTVANFLTQQDLMDEALKARVASSSLIYKKALYLSNKALGKTTVGQMMTLISNDVNQFDVIFHKLHYLWIGPFQTIIVTYLLWQEIGVSSLIGIAFFLVFIPLQGFMGKKMSEIHLKIAKKTDERIRLMNEIILGIQVIKMYTWEKPFSKLIEYVRKLEVEQIKRSTFVGFISTSFKVFQTRFQLFVSIVLYILLGNHISVHKVYVLTSLYTILHVAMVVLFSVSLLKIGECIVSIKRIENFLLLEEKDQIPVLKRCSKSNTVEENYDNKLLIADDNITKTCKDFKNNTEFYDNYSLVLLNVTAKWTNDHKNNTLEKINLTVRPGQLFAVIGTVGAGKSSLLQAILRELPISEGRISVHGVISYSSQEPWIFSGTIQQNILFGSTMDKERFNEVIDICALKNDIEHFPLGHETVVGERGITLSGGQKARINLARAVYKKADIYLLDDPLSAVDVRVGKHLFEKCILDYLKLNTCILITHQVQHLSEVDQIVLMDNGNIITVGSYQDLKASSFDFTKLLGSSEGTNIENEFENNNNIKNDGVDSNLVSTLHGSNNNNVTSSKYTNQISDDHISKLNDKSLLQCNEYNCRNAFIAYIMAGGNTLSILFCLFMCICTQSWAPMGKILGVGVKIKKSQIIVYIIFRVNQEIYEFDKLLNTSHSNDTSMSGDSYSISLLSKFQLNNITVYVFLMVATILSAIVRSVSFVKMTTKASMNLHNRMFNSTIRTSMFFFNTNTSGQILTRFSKDMEAVDKILPDTFLDAFQILLFNIATIFIVGYTNIYLLIPTFIVVIIIYKLRFLYFNTSQSIKSLEGATRSPVLAHMNASLQGLTTIRAFKVENILSREFDKHQDLHSSASHLCTCLILGFGFWLDIICIIYMSIVIFSFLVIGNNVYGGTIGLALTQIMGLLGRIQWGIRQTTILESQMVPIKRILEYTHLPLEDSNQYTDVRNPPKEWPYSGKIIFKDFNLRYSLNLPYVLKDLNIEIRSMEKIGIVGRTGAGKSSFIGALFRLALNEGKIIIDGVDIHELVLKDLRSKLSIIPQEPVLFSGTMRTNLDPFDEYPDHALWNALDEVELKNFVEDLPGGLNSKMSNSGSNFSVGQRQLVCLARAILQNNKILILDEATANVDPLTDKLIQNTIRNKFKNCTVLTIAHRINTIMDSDRVLVMDFGKIVEFDHPKNLLKNADGFFYKMVEQTG</sequence>
<evidence type="ECO:0000256" key="1">
    <source>
        <dbReference type="ARBA" id="ARBA00004141"/>
    </source>
</evidence>
<dbReference type="GO" id="GO:0005524">
    <property type="term" value="F:ATP binding"/>
    <property type="evidence" value="ECO:0007669"/>
    <property type="project" value="UniProtKB-KW"/>
</dbReference>
<feature type="transmembrane region" description="Helical" evidence="8">
    <location>
        <begin position="1065"/>
        <end position="1084"/>
    </location>
</feature>
<dbReference type="Pfam" id="PF00664">
    <property type="entry name" value="ABC_membrane"/>
    <property type="match status" value="2"/>
</dbReference>
<dbReference type="InterPro" id="IPR017871">
    <property type="entry name" value="ABC_transporter-like_CS"/>
</dbReference>
<evidence type="ECO:0000256" key="7">
    <source>
        <dbReference type="ARBA" id="ARBA00023136"/>
    </source>
</evidence>
<dbReference type="OrthoDB" id="6500128at2759"/>
<evidence type="ECO:0000256" key="4">
    <source>
        <dbReference type="ARBA" id="ARBA00022741"/>
    </source>
</evidence>
<keyword evidence="12" id="KW-1185">Reference proteome</keyword>
<feature type="domain" description="ABC transporter" evidence="9">
    <location>
        <begin position="471"/>
        <end position="694"/>
    </location>
</feature>
<feature type="transmembrane region" description="Helical" evidence="8">
    <location>
        <begin position="765"/>
        <end position="787"/>
    </location>
</feature>
<dbReference type="InterPro" id="IPR050173">
    <property type="entry name" value="ABC_transporter_C-like"/>
</dbReference>
<dbReference type="Gene3D" id="3.40.50.300">
    <property type="entry name" value="P-loop containing nucleotide triphosphate hydrolases"/>
    <property type="match status" value="2"/>
</dbReference>
<dbReference type="GO" id="GO:0140359">
    <property type="term" value="F:ABC-type transporter activity"/>
    <property type="evidence" value="ECO:0007669"/>
    <property type="project" value="InterPro"/>
</dbReference>
<name>A0A6G0Y5T4_APHCR</name>
<keyword evidence="6 8" id="KW-1133">Transmembrane helix</keyword>
<feature type="transmembrane region" description="Helical" evidence="8">
    <location>
        <begin position="1034"/>
        <end position="1059"/>
    </location>
</feature>
<feature type="domain" description="ABC transmembrane type-1" evidence="10">
    <location>
        <begin position="841"/>
        <end position="1096"/>
    </location>
</feature>
<dbReference type="PANTHER" id="PTHR24223">
    <property type="entry name" value="ATP-BINDING CASSETTE SUB-FAMILY C"/>
    <property type="match status" value="1"/>
</dbReference>